<feature type="binding site" evidence="5">
    <location>
        <position position="36"/>
    </location>
    <ligand>
        <name>substrate</name>
    </ligand>
</feature>
<dbReference type="GO" id="GO:0046872">
    <property type="term" value="F:metal ion binding"/>
    <property type="evidence" value="ECO:0007669"/>
    <property type="project" value="UniProtKB-KW"/>
</dbReference>
<dbReference type="PANTHER" id="PTHR43046:SF12">
    <property type="entry name" value="GDP-MANNOSE MANNOSYL HYDROLASE"/>
    <property type="match status" value="1"/>
</dbReference>
<proteinExistence type="predicted"/>
<feature type="domain" description="Nudix hydrolase" evidence="8">
    <location>
        <begin position="13"/>
        <end position="151"/>
    </location>
</feature>
<dbReference type="PROSITE" id="PS51462">
    <property type="entry name" value="NUDIX"/>
    <property type="match status" value="1"/>
</dbReference>
<reference evidence="9 10" key="1">
    <citation type="submission" date="2018-03" db="EMBL/GenBank/DDBJ databases">
        <title>Whole genome sequencing of Histamine producing bacteria.</title>
        <authorList>
            <person name="Butler K."/>
        </authorList>
    </citation>
    <scope>NUCLEOTIDE SEQUENCE [LARGE SCALE GENOMIC DNA]</scope>
    <source>
        <strain evidence="9 10">ATCC 33979</strain>
    </source>
</reference>
<keyword evidence="2 9" id="KW-0378">Hydrolase</keyword>
<dbReference type="PANTHER" id="PTHR43046">
    <property type="entry name" value="GDP-MANNOSE MANNOSYL HYDROLASE"/>
    <property type="match status" value="1"/>
</dbReference>
<feature type="binding site" evidence="6">
    <location>
        <position position="69"/>
    </location>
    <ligand>
        <name>Mg(2+)</name>
        <dbReference type="ChEBI" id="CHEBI:18420"/>
    </ligand>
</feature>
<keyword evidence="3 6" id="KW-0460">Magnesium</keyword>
<dbReference type="EMBL" id="PYOJ01000014">
    <property type="protein sequence ID" value="PSV89165.1"/>
    <property type="molecule type" value="Genomic_DNA"/>
</dbReference>
<feature type="binding site" evidence="6">
    <location>
        <position position="49"/>
    </location>
    <ligand>
        <name>Mg(2+)</name>
        <dbReference type="ChEBI" id="CHEBI:18420"/>
    </ligand>
</feature>
<feature type="binding site" evidence="5">
    <location>
        <position position="8"/>
    </location>
    <ligand>
        <name>substrate</name>
    </ligand>
</feature>
<dbReference type="Gene3D" id="3.90.79.10">
    <property type="entry name" value="Nucleoside Triphosphate Pyrophosphohydrolase"/>
    <property type="match status" value="1"/>
</dbReference>
<accession>A0A2T3M9H0</accession>
<dbReference type="InterPro" id="IPR033715">
    <property type="entry name" value="GDPMH"/>
</dbReference>
<dbReference type="AlphaFoldDB" id="A0A2T3M9H0"/>
<feature type="short sequence motif" description="Nudix box" evidence="7">
    <location>
        <begin position="50"/>
        <end position="71"/>
    </location>
</feature>
<dbReference type="NCBIfam" id="NF011963">
    <property type="entry name" value="PRK15434.1"/>
    <property type="match status" value="1"/>
</dbReference>
<dbReference type="InterPro" id="IPR015797">
    <property type="entry name" value="NUDIX_hydrolase-like_dom_sf"/>
</dbReference>
<comment type="cofactor">
    <cofactor evidence="6">
        <name>Mg(2+)</name>
        <dbReference type="ChEBI" id="CHEBI:18420"/>
    </cofactor>
    <text evidence="6">Binds 1 Mg(2+) ion per subunit.</text>
</comment>
<evidence type="ECO:0000256" key="4">
    <source>
        <dbReference type="PIRSR" id="PIRSR037599-1"/>
    </source>
</evidence>
<dbReference type="InterPro" id="IPR000086">
    <property type="entry name" value="NUDIX_hydrolase_dom"/>
</dbReference>
<evidence type="ECO:0000256" key="7">
    <source>
        <dbReference type="PIRSR" id="PIRSR037599-4"/>
    </source>
</evidence>
<evidence type="ECO:0000256" key="1">
    <source>
        <dbReference type="ARBA" id="ARBA00022723"/>
    </source>
</evidence>
<evidence type="ECO:0000313" key="10">
    <source>
        <dbReference type="Proteomes" id="UP000240410"/>
    </source>
</evidence>
<evidence type="ECO:0000256" key="5">
    <source>
        <dbReference type="PIRSR" id="PIRSR037599-2"/>
    </source>
</evidence>
<dbReference type="OrthoDB" id="542521at2"/>
<sequence>MFLSENEFKSVIRNTPLISIDLIIENYQGQILLGQRINKPAQGDWFVPGGRILKDETFSKAFIRLTQSELGLGVKITDADFIGPFEHFYKNNYLGDDFSTHYVVLGYHLKLDIDIKKLPQQQHASYKWFNKPELLNADDVNYHTKLYFLNK</sequence>
<comment type="caution">
    <text evidence="9">The sequence shown here is derived from an EMBL/GenBank/DDBJ whole genome shotgun (WGS) entry which is preliminary data.</text>
</comment>
<name>A0A2T3M9H0_PHOLE</name>
<dbReference type="SUPFAM" id="SSF55811">
    <property type="entry name" value="Nudix"/>
    <property type="match status" value="1"/>
</dbReference>
<dbReference type="GO" id="GO:0008727">
    <property type="term" value="F:GDP-mannose mannosyl hydrolase activity"/>
    <property type="evidence" value="ECO:0007669"/>
    <property type="project" value="InterPro"/>
</dbReference>
<feature type="binding site" evidence="6">
    <location>
        <position position="122"/>
    </location>
    <ligand>
        <name>Mg(2+)</name>
        <dbReference type="ChEBI" id="CHEBI:18420"/>
    </ligand>
</feature>
<evidence type="ECO:0000259" key="8">
    <source>
        <dbReference type="PROSITE" id="PS51462"/>
    </source>
</evidence>
<dbReference type="CDD" id="cd03430">
    <property type="entry name" value="NUDIX_GDPMH_NudD"/>
    <property type="match status" value="1"/>
</dbReference>
<evidence type="ECO:0000313" key="9">
    <source>
        <dbReference type="EMBL" id="PSV89165.1"/>
    </source>
</evidence>
<evidence type="ECO:0000256" key="3">
    <source>
        <dbReference type="ARBA" id="ARBA00022842"/>
    </source>
</evidence>
<dbReference type="Pfam" id="PF00293">
    <property type="entry name" value="NUDIX"/>
    <property type="match status" value="1"/>
</dbReference>
<evidence type="ECO:0000256" key="6">
    <source>
        <dbReference type="PIRSR" id="PIRSR037599-3"/>
    </source>
</evidence>
<organism evidence="9 10">
    <name type="scientific">Photobacterium leiognathi</name>
    <dbReference type="NCBI Taxonomy" id="553611"/>
    <lineage>
        <taxon>Bacteria</taxon>
        <taxon>Pseudomonadati</taxon>
        <taxon>Pseudomonadota</taxon>
        <taxon>Gammaproteobacteria</taxon>
        <taxon>Vibrionales</taxon>
        <taxon>Vibrionaceae</taxon>
        <taxon>Photobacterium</taxon>
    </lineage>
</organism>
<keyword evidence="1 6" id="KW-0479">Metal-binding</keyword>
<dbReference type="Proteomes" id="UP000240410">
    <property type="component" value="Unassembled WGS sequence"/>
</dbReference>
<feature type="binding site" evidence="5">
    <location>
        <begin position="2"/>
        <end position="3"/>
    </location>
    <ligand>
        <name>substrate</name>
    </ligand>
</feature>
<feature type="site" description="Critical for catalysis" evidence="4">
    <location>
        <position position="123"/>
    </location>
</feature>
<evidence type="ECO:0000256" key="2">
    <source>
        <dbReference type="ARBA" id="ARBA00022801"/>
    </source>
</evidence>
<dbReference type="PIRSF" id="PIRSF037599">
    <property type="entry name" value="GDPMH"/>
    <property type="match status" value="1"/>
</dbReference>
<gene>
    <name evidence="9" type="ORF">CTM89_12365</name>
</gene>
<protein>
    <submittedName>
        <fullName evidence="9">GDP-mannose mannosyl hydrolase</fullName>
    </submittedName>
</protein>
<dbReference type="RefSeq" id="WP_045067989.1">
    <property type="nucleotide sequence ID" value="NZ_JAUZMO010000001.1"/>
</dbReference>